<keyword evidence="3" id="KW-1185">Reference proteome</keyword>
<accession>A0ABS2QR49</accession>
<keyword evidence="1" id="KW-0472">Membrane</keyword>
<name>A0ABS2QR49_9BACI</name>
<protein>
    <submittedName>
        <fullName evidence="2">Uncharacterized protein</fullName>
    </submittedName>
</protein>
<evidence type="ECO:0000256" key="1">
    <source>
        <dbReference type="SAM" id="Phobius"/>
    </source>
</evidence>
<dbReference type="EMBL" id="JAFBFC010000001">
    <property type="protein sequence ID" value="MBM7701442.1"/>
    <property type="molecule type" value="Genomic_DNA"/>
</dbReference>
<feature type="transmembrane region" description="Helical" evidence="1">
    <location>
        <begin position="29"/>
        <end position="47"/>
    </location>
</feature>
<comment type="caution">
    <text evidence="2">The sequence shown here is derived from an EMBL/GenBank/DDBJ whole genome shotgun (WGS) entry which is preliminary data.</text>
</comment>
<reference evidence="2 3" key="1">
    <citation type="submission" date="2021-01" db="EMBL/GenBank/DDBJ databases">
        <title>Genomic Encyclopedia of Type Strains, Phase IV (KMG-IV): sequencing the most valuable type-strain genomes for metagenomic binning, comparative biology and taxonomic classification.</title>
        <authorList>
            <person name="Goeker M."/>
        </authorList>
    </citation>
    <scope>NUCLEOTIDE SEQUENCE [LARGE SCALE GENOMIC DNA]</scope>
    <source>
        <strain evidence="2 3">DSM 104297</strain>
    </source>
</reference>
<gene>
    <name evidence="2" type="ORF">JOC83_000268</name>
</gene>
<dbReference type="Proteomes" id="UP000809829">
    <property type="component" value="Unassembled WGS sequence"/>
</dbReference>
<proteinExistence type="predicted"/>
<keyword evidence="1" id="KW-0812">Transmembrane</keyword>
<sequence length="50" mass="5604">MIKKFIVLLTGFVIILATIANIIEDGFTLKWLLVLVLTIATVGVLWMKTE</sequence>
<organism evidence="2 3">
    <name type="scientific">Priestia iocasae</name>
    <dbReference type="NCBI Taxonomy" id="2291674"/>
    <lineage>
        <taxon>Bacteria</taxon>
        <taxon>Bacillati</taxon>
        <taxon>Bacillota</taxon>
        <taxon>Bacilli</taxon>
        <taxon>Bacillales</taxon>
        <taxon>Bacillaceae</taxon>
        <taxon>Priestia</taxon>
    </lineage>
</organism>
<feature type="transmembrane region" description="Helical" evidence="1">
    <location>
        <begin position="5"/>
        <end position="23"/>
    </location>
</feature>
<dbReference type="RefSeq" id="WP_205182764.1">
    <property type="nucleotide sequence ID" value="NZ_JAFBFC010000001.1"/>
</dbReference>
<evidence type="ECO:0000313" key="3">
    <source>
        <dbReference type="Proteomes" id="UP000809829"/>
    </source>
</evidence>
<keyword evidence="1" id="KW-1133">Transmembrane helix</keyword>
<evidence type="ECO:0000313" key="2">
    <source>
        <dbReference type="EMBL" id="MBM7701442.1"/>
    </source>
</evidence>